<evidence type="ECO:0000256" key="3">
    <source>
        <dbReference type="ARBA" id="ARBA00022449"/>
    </source>
</evidence>
<evidence type="ECO:0000259" key="11">
    <source>
        <dbReference type="Pfam" id="PF00999"/>
    </source>
</evidence>
<feature type="transmembrane region" description="Helical" evidence="10">
    <location>
        <begin position="54"/>
        <end position="73"/>
    </location>
</feature>
<comment type="caution">
    <text evidence="12">The sequence shown here is derived from an EMBL/GenBank/DDBJ whole genome shotgun (WGS) entry which is preliminary data.</text>
</comment>
<feature type="transmembrane region" description="Helical" evidence="10">
    <location>
        <begin position="348"/>
        <end position="364"/>
    </location>
</feature>
<dbReference type="InterPro" id="IPR038770">
    <property type="entry name" value="Na+/solute_symporter_sf"/>
</dbReference>
<feature type="transmembrane region" description="Helical" evidence="10">
    <location>
        <begin position="112"/>
        <end position="134"/>
    </location>
</feature>
<keyword evidence="2" id="KW-0813">Transport</keyword>
<dbReference type="PANTHER" id="PTHR43562">
    <property type="entry name" value="NAPA-TYPE SODIUM/HYDROGEN ANTIPORTER"/>
    <property type="match status" value="1"/>
</dbReference>
<evidence type="ECO:0000256" key="9">
    <source>
        <dbReference type="ARBA" id="ARBA00023201"/>
    </source>
</evidence>
<dbReference type="GO" id="GO:0015297">
    <property type="term" value="F:antiporter activity"/>
    <property type="evidence" value="ECO:0007669"/>
    <property type="project" value="UniProtKB-KW"/>
</dbReference>
<dbReference type="Proteomes" id="UP000018159">
    <property type="component" value="Unassembled WGS sequence"/>
</dbReference>
<name>V6AUN6_9ARCH</name>
<feature type="transmembrane region" description="Helical" evidence="10">
    <location>
        <begin position="223"/>
        <end position="240"/>
    </location>
</feature>
<dbReference type="RefSeq" id="WP_048196585.1">
    <property type="nucleotide sequence ID" value="NZ_CBTY010000009.1"/>
</dbReference>
<feature type="transmembrane region" description="Helical" evidence="10">
    <location>
        <begin position="146"/>
        <end position="169"/>
    </location>
</feature>
<dbReference type="GO" id="GO:0006814">
    <property type="term" value="P:sodium ion transport"/>
    <property type="evidence" value="ECO:0007669"/>
    <property type="project" value="UniProtKB-KW"/>
</dbReference>
<evidence type="ECO:0000256" key="10">
    <source>
        <dbReference type="SAM" id="Phobius"/>
    </source>
</evidence>
<proteinExistence type="predicted"/>
<dbReference type="Pfam" id="PF00999">
    <property type="entry name" value="Na_H_Exchanger"/>
    <property type="match status" value="1"/>
</dbReference>
<feature type="transmembrane region" description="Helical" evidence="10">
    <location>
        <begin position="246"/>
        <end position="263"/>
    </location>
</feature>
<comment type="subcellular location">
    <subcellularLocation>
        <location evidence="1">Membrane</location>
        <topology evidence="1">Multi-pass membrane protein</topology>
    </subcellularLocation>
</comment>
<sequence length="399" mass="42640">MSEFFISVIIMLVAARVLGEVAQRMKQPALVGELFAGVLIGPSLLGLVHVDTSLKVITDLGVFFLMFLTGLEMHPNEIKKAGKKALLLSTVAFFVPFLAGTGMSHLLGLDLIMSLFIGLTLAITAVPVSAVVLMEFNLLKSKLGSTVMTAGVINDILSLVVLAIILQMAANPDQELDYGNIGFSVVKIAAFVGGIFLLDFILGKTKHFLPRAMTPWFEKLKTREASFGILLVSAIGLSLIAEQVGLHFVIGTFFAGLVIYRELIGKENFERVSGIFSAITFGFLAPIFFAFIGIELNIYSIADHLPLFAILLGVAIGGKVGGGFIGAKLAGFSKSESKTIGYLMNNRGMVELVIATIGLEAGLIDVGMFSVIVAVGFITTIMSPIMARSSLRRSQETPS</sequence>
<feature type="transmembrane region" description="Helical" evidence="10">
    <location>
        <begin position="305"/>
        <end position="327"/>
    </location>
</feature>
<dbReference type="GO" id="GO:1902600">
    <property type="term" value="P:proton transmembrane transport"/>
    <property type="evidence" value="ECO:0007669"/>
    <property type="project" value="InterPro"/>
</dbReference>
<keyword evidence="8 10" id="KW-0472">Membrane</keyword>
<protein>
    <submittedName>
        <fullName evidence="12">Na(+)/H(+) antiporter</fullName>
    </submittedName>
</protein>
<dbReference type="PANTHER" id="PTHR43562:SF3">
    <property type="entry name" value="SODIUM ION_PROTON EXCHANGER (EUROFUNG)"/>
    <property type="match status" value="1"/>
</dbReference>
<dbReference type="STRING" id="1407055.NITUZ_40391"/>
<keyword evidence="5 10" id="KW-1133">Transmembrane helix</keyword>
<dbReference type="AlphaFoldDB" id="V6AUN6"/>
<keyword evidence="3" id="KW-0050">Antiport</keyword>
<dbReference type="GO" id="GO:0016020">
    <property type="term" value="C:membrane"/>
    <property type="evidence" value="ECO:0007669"/>
    <property type="project" value="UniProtKB-SubCell"/>
</dbReference>
<organism evidence="12 13">
    <name type="scientific">Candidatus Nitrosotenuis uzonensis</name>
    <dbReference type="NCBI Taxonomy" id="1407055"/>
    <lineage>
        <taxon>Archaea</taxon>
        <taxon>Nitrososphaerota</taxon>
        <taxon>Candidatus Nitrosotenuis</taxon>
    </lineage>
</organism>
<keyword evidence="9" id="KW-0739">Sodium transport</keyword>
<feature type="domain" description="Cation/H+ exchanger transmembrane" evidence="11">
    <location>
        <begin position="16"/>
        <end position="386"/>
    </location>
</feature>
<gene>
    <name evidence="12" type="ORF">NITUZ_40391</name>
</gene>
<keyword evidence="13" id="KW-1185">Reference proteome</keyword>
<evidence type="ECO:0000313" key="13">
    <source>
        <dbReference type="Proteomes" id="UP000018159"/>
    </source>
</evidence>
<accession>V6AUN6</accession>
<evidence type="ECO:0000256" key="4">
    <source>
        <dbReference type="ARBA" id="ARBA00022692"/>
    </source>
</evidence>
<evidence type="ECO:0000256" key="8">
    <source>
        <dbReference type="ARBA" id="ARBA00023136"/>
    </source>
</evidence>
<keyword evidence="4 10" id="KW-0812">Transmembrane</keyword>
<evidence type="ECO:0000256" key="2">
    <source>
        <dbReference type="ARBA" id="ARBA00022448"/>
    </source>
</evidence>
<keyword evidence="6" id="KW-0915">Sodium</keyword>
<evidence type="ECO:0000256" key="6">
    <source>
        <dbReference type="ARBA" id="ARBA00023053"/>
    </source>
</evidence>
<dbReference type="OrthoDB" id="12029at2157"/>
<feature type="transmembrane region" description="Helical" evidence="10">
    <location>
        <begin position="181"/>
        <end position="202"/>
    </location>
</feature>
<feature type="transmembrane region" description="Helical" evidence="10">
    <location>
        <begin position="85"/>
        <end position="106"/>
    </location>
</feature>
<dbReference type="EMBL" id="CBTY010000009">
    <property type="protein sequence ID" value="CDI06225.1"/>
    <property type="molecule type" value="Genomic_DNA"/>
</dbReference>
<evidence type="ECO:0000256" key="5">
    <source>
        <dbReference type="ARBA" id="ARBA00022989"/>
    </source>
</evidence>
<evidence type="ECO:0000256" key="1">
    <source>
        <dbReference type="ARBA" id="ARBA00004141"/>
    </source>
</evidence>
<feature type="transmembrane region" description="Helical" evidence="10">
    <location>
        <begin position="275"/>
        <end position="299"/>
    </location>
</feature>
<keyword evidence="7" id="KW-0406">Ion transport</keyword>
<evidence type="ECO:0000256" key="7">
    <source>
        <dbReference type="ARBA" id="ARBA00023065"/>
    </source>
</evidence>
<dbReference type="Gene3D" id="1.20.1530.20">
    <property type="match status" value="1"/>
</dbReference>
<dbReference type="InterPro" id="IPR006153">
    <property type="entry name" value="Cation/H_exchanger_TM"/>
</dbReference>
<reference evidence="12 13" key="1">
    <citation type="journal article" date="2013" name="PLoS ONE">
        <title>Enrichment and Genome Sequence of the Group I.1a Ammonia-Oxidizing Archaeon ?Ca. Nitrosotenuis uzonensis? Representing a Clade Globally.</title>
        <authorList>
            <person name="Lebedeva E.V."/>
            <person name="Hatzenpichler R."/>
            <person name="Pelletier E."/>
            <person name="Schuster N."/>
            <person name="Hauzmayer S."/>
            <person name="Bulaev A."/>
            <person name="Grigor'eva N.V."/>
            <person name="Galushko A."/>
            <person name="Schmid M."/>
            <person name="Palatinszky M."/>
            <person name="Le Paslier D."/>
            <person name="Daims H."/>
            <person name="Wagner M."/>
        </authorList>
    </citation>
    <scope>NUCLEOTIDE SEQUENCE [LARGE SCALE GENOMIC DNA]</scope>
    <source>
        <strain evidence="12 13">N4</strain>
    </source>
</reference>
<evidence type="ECO:0000313" key="12">
    <source>
        <dbReference type="EMBL" id="CDI06225.1"/>
    </source>
</evidence>